<sequence length="352" mass="37503">MFSVYSATAHFKYDPTTFANNVALLKFNQGGTRQWKNYIGANPSDWTSKFFVSRSVTGSQGGSMPAWQPTQDVVVGPDVSAQCAAASVLFANNPNDLVCTSQVVTSAAGGNPGCALPYSSVYGVHDPDLAIAGLYSHSVIVGSSLCKYTQIYNYYTLLSNYLEWGGDVAKSTVYLYVADLTYVNNNNPNYSMVVPSGQPSVSGIVVGGDLSGNSPKPTPSSSSSSSSSSPTSTSTTSTFTSTSDTSSSDTSASGQNSGKQGMNIGIILLIVGLILLVIAIIAFLLYRRYKKRKEQQQPRDFLDVNSNYGDGNLNPDYLDRKDNGSVIGDSNLYAQINTDGRFNGYGGNNNNY</sequence>
<proteinExistence type="predicted"/>
<dbReference type="EMBL" id="JANBVB010001042">
    <property type="protein sequence ID" value="KAJ2891270.1"/>
    <property type="molecule type" value="Genomic_DNA"/>
</dbReference>
<accession>A0ACC1LZX7</accession>
<name>A0ACC1LZX7_9FUNG</name>
<keyword evidence="2" id="KW-1185">Reference proteome</keyword>
<dbReference type="Proteomes" id="UP001139981">
    <property type="component" value="Unassembled WGS sequence"/>
</dbReference>
<protein>
    <submittedName>
        <fullName evidence="1">Uncharacterized protein</fullName>
    </submittedName>
</protein>
<evidence type="ECO:0000313" key="1">
    <source>
        <dbReference type="EMBL" id="KAJ2891270.1"/>
    </source>
</evidence>
<gene>
    <name evidence="1" type="ORF">IWW38_003696</name>
</gene>
<comment type="caution">
    <text evidence="1">The sequence shown here is derived from an EMBL/GenBank/DDBJ whole genome shotgun (WGS) entry which is preliminary data.</text>
</comment>
<evidence type="ECO:0000313" key="2">
    <source>
        <dbReference type="Proteomes" id="UP001139981"/>
    </source>
</evidence>
<reference evidence="1" key="1">
    <citation type="submission" date="2022-07" db="EMBL/GenBank/DDBJ databases">
        <title>Phylogenomic reconstructions and comparative analyses of Kickxellomycotina fungi.</title>
        <authorList>
            <person name="Reynolds N.K."/>
            <person name="Stajich J.E."/>
            <person name="Barry K."/>
            <person name="Grigoriev I.V."/>
            <person name="Crous P."/>
            <person name="Smith M.E."/>
        </authorList>
    </citation>
    <scope>NUCLEOTIDE SEQUENCE</scope>
    <source>
        <strain evidence="1">CBS 190363</strain>
    </source>
</reference>
<organism evidence="1 2">
    <name type="scientific">Coemansia aciculifera</name>
    <dbReference type="NCBI Taxonomy" id="417176"/>
    <lineage>
        <taxon>Eukaryota</taxon>
        <taxon>Fungi</taxon>
        <taxon>Fungi incertae sedis</taxon>
        <taxon>Zoopagomycota</taxon>
        <taxon>Kickxellomycotina</taxon>
        <taxon>Kickxellomycetes</taxon>
        <taxon>Kickxellales</taxon>
        <taxon>Kickxellaceae</taxon>
        <taxon>Coemansia</taxon>
    </lineage>
</organism>